<dbReference type="EC" id="2.4.1.-" evidence="2"/>
<dbReference type="AlphaFoldDB" id="A0A2I2MIN3"/>
<protein>
    <submittedName>
        <fullName evidence="2">Alpha-1,2-rhamnosyltransferase</fullName>
        <ecNumber evidence="2">2.4.1.-</ecNumber>
    </submittedName>
</protein>
<dbReference type="OrthoDB" id="9787617at2"/>
<dbReference type="RefSeq" id="WP_143469005.1">
    <property type="nucleotide sequence ID" value="NZ_OBMB01000001.1"/>
</dbReference>
<dbReference type="SUPFAM" id="SSF53756">
    <property type="entry name" value="UDP-Glycosyltransferase/glycogen phosphorylase"/>
    <property type="match status" value="1"/>
</dbReference>
<accession>A0A2I2MIN3</accession>
<keyword evidence="2" id="KW-0328">Glycosyltransferase</keyword>
<keyword evidence="2" id="KW-0808">Transferase</keyword>
<dbReference type="InterPro" id="IPR001296">
    <property type="entry name" value="Glyco_trans_1"/>
</dbReference>
<dbReference type="GO" id="GO:0016757">
    <property type="term" value="F:glycosyltransferase activity"/>
    <property type="evidence" value="ECO:0007669"/>
    <property type="project" value="UniProtKB-KW"/>
</dbReference>
<dbReference type="EMBL" id="LT966316">
    <property type="protein sequence ID" value="SOU93163.1"/>
    <property type="molecule type" value="Genomic_DNA"/>
</dbReference>
<dbReference type="Pfam" id="PF00534">
    <property type="entry name" value="Glycos_transf_1"/>
    <property type="match status" value="1"/>
</dbReference>
<feature type="domain" description="Glycosyl transferase family 1" evidence="1">
    <location>
        <begin position="286"/>
        <end position="435"/>
    </location>
</feature>
<dbReference type="PANTHER" id="PTHR46401">
    <property type="entry name" value="GLYCOSYLTRANSFERASE WBBK-RELATED"/>
    <property type="match status" value="1"/>
</dbReference>
<evidence type="ECO:0000313" key="2">
    <source>
        <dbReference type="EMBL" id="SOU93163.1"/>
    </source>
</evidence>
<dbReference type="PANTHER" id="PTHR46401:SF9">
    <property type="entry name" value="MANNOSYLTRANSFERASE A"/>
    <property type="match status" value="1"/>
</dbReference>
<name>A0A2I2MIN3_9BACT</name>
<dbReference type="CDD" id="cd03809">
    <property type="entry name" value="GT4_MtfB-like"/>
    <property type="match status" value="1"/>
</dbReference>
<proteinExistence type="predicted"/>
<evidence type="ECO:0000259" key="1">
    <source>
        <dbReference type="Pfam" id="PF00534"/>
    </source>
</evidence>
<dbReference type="Gene3D" id="3.40.50.2000">
    <property type="entry name" value="Glycogen Phosphorylase B"/>
    <property type="match status" value="1"/>
</dbReference>
<reference evidence="2" key="1">
    <citation type="submission" date="2017-12" db="EMBL/GenBank/DDBJ databases">
        <authorList>
            <consortium name="SysMetEx"/>
        </authorList>
    </citation>
    <scope>NUCLEOTIDE SEQUENCE</scope>
    <source>
        <strain evidence="2">Pb_238</strain>
    </source>
</reference>
<sequence length="472" mass="54389">MILNGKKNPENIYIDCTETFFSGLNTGIQRVVNEISSRSQMLSQSIGVPCIPVIGVGGKYYLLKDALRIRGDLLEKLKNFKRLLKDSYYSFRSRFVNKSKKVHHYDDQSFPILDRSSWSFLLKAEYFSKEIVGLLVSVAQLQIMHFRLSTLVKPISMKSNDLFLIPDGFTGRYYDFTALKKIFKVNVTIIPLLHDIIPITHPEVAHERDAKIFRKTLDQMLSYSSGVMTVSRSVKENVEKYLSHSPISSRFLPVHFFYLGADFSREKKYRSHKNRSLEGVISSVIQKKFFLIVGTIEPRKGHMIALKAFNSLWKENFDSILVLVGRTGWKCEIILRQIERSPFQGEKLIFLSNLEDFELSKLYENATGLILPSVTEGFGLPMVEAMHFGIPVIASDIPVFREIGGDYPIYFDSASSDDLVRKLKLLDQNPSLRKREGRKWITWDESALKYIEESLVIFRETHHHQRDLQGII</sequence>
<gene>
    <name evidence="2" type="ORF">LFTS_01811</name>
</gene>
<organism evidence="2">
    <name type="scientific">Leptospirillum ferriphilum</name>
    <dbReference type="NCBI Taxonomy" id="178606"/>
    <lineage>
        <taxon>Bacteria</taxon>
        <taxon>Pseudomonadati</taxon>
        <taxon>Nitrospirota</taxon>
        <taxon>Nitrospiria</taxon>
        <taxon>Nitrospirales</taxon>
        <taxon>Nitrospiraceae</taxon>
        <taxon>Leptospirillum</taxon>
    </lineage>
</organism>